<sequence length="354" mass="37334">MVSKTSTTIQGTPPTVPHGAAISVLTISTSGEESSSIGEGRSAISPTLNSAVVESSGKDTASFHTIATLLPSLSSTPSLQFSSTNDERTANVAAVSVSASSTPVSVSPTTSTVSSSSSDDPDANPRVSTPVAMIAGILAGSIAVLAAIMVACVVSRRRKGKLRARRTPVVRNFEEQIDAGADYGSNTEDEEEVVEEAGRHHRARTGSSLDSQRRQSPRQSFRHHSSREYNSGRGSRHTASRTKKVPVEVMEMPDLQNLKLPSSAAQVRASASSRPRSSRQRSSPPTASPTSLASAELPVPLPSFSATNTRTNHTNHIPRPDPHTSPLPLPSSFAQPKSKAEDAEDLPPAYDDVR</sequence>
<keyword evidence="2" id="KW-0472">Membrane</keyword>
<feature type="region of interest" description="Disordered" evidence="1">
    <location>
        <begin position="96"/>
        <end position="125"/>
    </location>
</feature>
<protein>
    <submittedName>
        <fullName evidence="3">Uncharacterized protein</fullName>
    </submittedName>
</protein>
<keyword evidence="2" id="KW-1133">Transmembrane helix</keyword>
<feature type="compositionally biased region" description="Basic residues" evidence="1">
    <location>
        <begin position="234"/>
        <end position="244"/>
    </location>
</feature>
<dbReference type="EMBL" id="JAACJL010000057">
    <property type="protein sequence ID" value="KAF4611585.1"/>
    <property type="molecule type" value="Genomic_DNA"/>
</dbReference>
<evidence type="ECO:0000256" key="2">
    <source>
        <dbReference type="SAM" id="Phobius"/>
    </source>
</evidence>
<dbReference type="AlphaFoldDB" id="A0A8H4QI75"/>
<gene>
    <name evidence="3" type="ORF">D9613_004530</name>
</gene>
<keyword evidence="2" id="KW-0812">Transmembrane</keyword>
<accession>A0A8H4QI75</accession>
<organism evidence="3 4">
    <name type="scientific">Agrocybe pediades</name>
    <dbReference type="NCBI Taxonomy" id="84607"/>
    <lineage>
        <taxon>Eukaryota</taxon>
        <taxon>Fungi</taxon>
        <taxon>Dikarya</taxon>
        <taxon>Basidiomycota</taxon>
        <taxon>Agaricomycotina</taxon>
        <taxon>Agaricomycetes</taxon>
        <taxon>Agaricomycetidae</taxon>
        <taxon>Agaricales</taxon>
        <taxon>Agaricineae</taxon>
        <taxon>Strophariaceae</taxon>
        <taxon>Agrocybe</taxon>
    </lineage>
</organism>
<reference evidence="3 4" key="1">
    <citation type="submission" date="2019-12" db="EMBL/GenBank/DDBJ databases">
        <authorList>
            <person name="Floudas D."/>
            <person name="Bentzer J."/>
            <person name="Ahren D."/>
            <person name="Johansson T."/>
            <person name="Persson P."/>
            <person name="Tunlid A."/>
        </authorList>
    </citation>
    <scope>NUCLEOTIDE SEQUENCE [LARGE SCALE GENOMIC DNA]</scope>
    <source>
        <strain evidence="3 4">CBS 102.39</strain>
    </source>
</reference>
<dbReference type="Proteomes" id="UP000521872">
    <property type="component" value="Unassembled WGS sequence"/>
</dbReference>
<name>A0A8H4QI75_9AGAR</name>
<feature type="transmembrane region" description="Helical" evidence="2">
    <location>
        <begin position="131"/>
        <end position="155"/>
    </location>
</feature>
<feature type="compositionally biased region" description="Low complexity" evidence="1">
    <location>
        <begin position="261"/>
        <end position="295"/>
    </location>
</feature>
<feature type="compositionally biased region" description="Polar residues" evidence="1">
    <location>
        <begin position="304"/>
        <end position="315"/>
    </location>
</feature>
<feature type="region of interest" description="Disordered" evidence="1">
    <location>
        <begin position="180"/>
        <end position="354"/>
    </location>
</feature>
<evidence type="ECO:0000313" key="3">
    <source>
        <dbReference type="EMBL" id="KAF4611585.1"/>
    </source>
</evidence>
<comment type="caution">
    <text evidence="3">The sequence shown here is derived from an EMBL/GenBank/DDBJ whole genome shotgun (WGS) entry which is preliminary data.</text>
</comment>
<proteinExistence type="predicted"/>
<evidence type="ECO:0000256" key="1">
    <source>
        <dbReference type="SAM" id="MobiDB-lite"/>
    </source>
</evidence>
<evidence type="ECO:0000313" key="4">
    <source>
        <dbReference type="Proteomes" id="UP000521872"/>
    </source>
</evidence>
<keyword evidence="4" id="KW-1185">Reference proteome</keyword>
<feature type="compositionally biased region" description="Low complexity" evidence="1">
    <location>
        <begin position="96"/>
        <end position="118"/>
    </location>
</feature>